<sequence>MDMNQPSVIEASAAARSAASQGRDRSIGAILIDSGRLDVESAERIIREQKAKGLRFGDAAISLGLLNQADIDFALARQFDYPYLSPADESLSEKLIAAFNPFSPAVEQLRALRSQLMVRWFSDDVAQKALAIVSPDRGDGRSYIAANLAIVFSQLGERTLLIDADLRNPTQDKLFKLDPRGSGLSAVLSGRANGEAVVRIPSLVGLSVLPAGAVPPNPQELLSRPQFSRLIEQASKSFDAIIIDTPSASTGADAQVASARAGASLVVARRDYTSADQLHALSGSLAGSRAQLLGSVLNAY</sequence>
<dbReference type="InterPro" id="IPR005702">
    <property type="entry name" value="Wzc-like_C"/>
</dbReference>
<dbReference type="GO" id="GO:0005886">
    <property type="term" value="C:plasma membrane"/>
    <property type="evidence" value="ECO:0007669"/>
    <property type="project" value="TreeGrafter"/>
</dbReference>
<dbReference type="AlphaFoldDB" id="A0A840BJ22"/>
<proteinExistence type="predicted"/>
<dbReference type="GO" id="GO:0005524">
    <property type="term" value="F:ATP binding"/>
    <property type="evidence" value="ECO:0007669"/>
    <property type="project" value="UniProtKB-KW"/>
</dbReference>
<reference evidence="3 4" key="1">
    <citation type="submission" date="2020-08" db="EMBL/GenBank/DDBJ databases">
        <title>Genomic Encyclopedia of Type Strains, Phase IV (KMG-IV): sequencing the most valuable type-strain genomes for metagenomic binning, comparative biology and taxonomic classification.</title>
        <authorList>
            <person name="Goeker M."/>
        </authorList>
    </citation>
    <scope>NUCLEOTIDE SEQUENCE [LARGE SCALE GENOMIC DNA]</scope>
    <source>
        <strain evidence="3 4">DSM 106739</strain>
    </source>
</reference>
<evidence type="ECO:0000313" key="4">
    <source>
        <dbReference type="Proteomes" id="UP000561045"/>
    </source>
</evidence>
<dbReference type="Proteomes" id="UP000561045">
    <property type="component" value="Unassembled WGS sequence"/>
</dbReference>
<dbReference type="InterPro" id="IPR050445">
    <property type="entry name" value="Bact_polysacc_biosynth/exp"/>
</dbReference>
<dbReference type="InterPro" id="IPR017479">
    <property type="entry name" value="Tyr_kinase_chain_length_EpsG"/>
</dbReference>
<evidence type="ECO:0000313" key="3">
    <source>
        <dbReference type="EMBL" id="MBB4011608.1"/>
    </source>
</evidence>
<organism evidence="3 4">
    <name type="scientific">Niveibacterium umoris</name>
    <dbReference type="NCBI Taxonomy" id="1193620"/>
    <lineage>
        <taxon>Bacteria</taxon>
        <taxon>Pseudomonadati</taxon>
        <taxon>Pseudomonadota</taxon>
        <taxon>Betaproteobacteria</taxon>
        <taxon>Rhodocyclales</taxon>
        <taxon>Rhodocyclaceae</taxon>
        <taxon>Niveibacterium</taxon>
    </lineage>
</organism>
<dbReference type="NCBIfam" id="TIGR03029">
    <property type="entry name" value="EpsG"/>
    <property type="match status" value="1"/>
</dbReference>
<keyword evidence="3" id="KW-0808">Transferase</keyword>
<gene>
    <name evidence="3" type="ORF">GGR36_000916</name>
</gene>
<dbReference type="EC" id="2.7.10.1" evidence="3"/>
<comment type="caution">
    <text evidence="3">The sequence shown here is derived from an EMBL/GenBank/DDBJ whole genome shotgun (WGS) entry which is preliminary data.</text>
</comment>
<dbReference type="Gene3D" id="3.40.50.300">
    <property type="entry name" value="P-loop containing nucleotide triphosphate hydrolases"/>
    <property type="match status" value="1"/>
</dbReference>
<keyword evidence="3" id="KW-0418">Kinase</keyword>
<dbReference type="CDD" id="cd05387">
    <property type="entry name" value="BY-kinase"/>
    <property type="match status" value="1"/>
</dbReference>
<keyword evidence="3" id="KW-0829">Tyrosine-protein kinase</keyword>
<dbReference type="RefSeq" id="WP_242533092.1">
    <property type="nucleotide sequence ID" value="NZ_BAABLE010000011.1"/>
</dbReference>
<dbReference type="PANTHER" id="PTHR32309:SF13">
    <property type="entry name" value="FERRIC ENTEROBACTIN TRANSPORT PROTEIN FEPE"/>
    <property type="match status" value="1"/>
</dbReference>
<keyword evidence="4" id="KW-1185">Reference proteome</keyword>
<dbReference type="EMBL" id="JACIET010000001">
    <property type="protein sequence ID" value="MBB4011608.1"/>
    <property type="molecule type" value="Genomic_DNA"/>
</dbReference>
<dbReference type="GO" id="GO:0004714">
    <property type="term" value="F:transmembrane receptor protein tyrosine kinase activity"/>
    <property type="evidence" value="ECO:0007669"/>
    <property type="project" value="UniProtKB-EC"/>
</dbReference>
<accession>A0A840BJ22</accession>
<dbReference type="Pfam" id="PF06564">
    <property type="entry name" value="CBP_BcsQ"/>
    <property type="match status" value="1"/>
</dbReference>
<dbReference type="InterPro" id="IPR017746">
    <property type="entry name" value="Cellulose_synthase_operon_BcsQ"/>
</dbReference>
<keyword evidence="2" id="KW-0067">ATP-binding</keyword>
<evidence type="ECO:0000256" key="1">
    <source>
        <dbReference type="ARBA" id="ARBA00022741"/>
    </source>
</evidence>
<dbReference type="PANTHER" id="PTHR32309">
    <property type="entry name" value="TYROSINE-PROTEIN KINASE"/>
    <property type="match status" value="1"/>
</dbReference>
<dbReference type="SUPFAM" id="SSF52540">
    <property type="entry name" value="P-loop containing nucleoside triphosphate hydrolases"/>
    <property type="match status" value="1"/>
</dbReference>
<dbReference type="SUPFAM" id="SSF160246">
    <property type="entry name" value="EspE N-terminal domain-like"/>
    <property type="match status" value="1"/>
</dbReference>
<dbReference type="InterPro" id="IPR037257">
    <property type="entry name" value="T2SS_E_N_sf"/>
</dbReference>
<dbReference type="InterPro" id="IPR027417">
    <property type="entry name" value="P-loop_NTPase"/>
</dbReference>
<evidence type="ECO:0000256" key="2">
    <source>
        <dbReference type="ARBA" id="ARBA00022840"/>
    </source>
</evidence>
<name>A0A840BJ22_9RHOO</name>
<dbReference type="NCBIfam" id="TIGR01007">
    <property type="entry name" value="eps_fam"/>
    <property type="match status" value="1"/>
</dbReference>
<protein>
    <submittedName>
        <fullName evidence="3">Receptor protein-tyrosine kinase</fullName>
        <ecNumber evidence="3">2.7.10.1</ecNumber>
    </submittedName>
</protein>
<keyword evidence="3" id="KW-0675">Receptor</keyword>
<keyword evidence="1" id="KW-0547">Nucleotide-binding</keyword>